<dbReference type="InterPro" id="IPR009057">
    <property type="entry name" value="Homeodomain-like_sf"/>
</dbReference>
<dbReference type="Gene3D" id="2.60.120.10">
    <property type="entry name" value="Jelly Rolls"/>
    <property type="match status" value="1"/>
</dbReference>
<dbReference type="PANTHER" id="PTHR43280:SF28">
    <property type="entry name" value="HTH-TYPE TRANSCRIPTIONAL ACTIVATOR RHAS"/>
    <property type="match status" value="1"/>
</dbReference>
<accession>A0A2N5N136</accession>
<proteinExistence type="predicted"/>
<name>A0A2N5N136_9BACL</name>
<comment type="caution">
    <text evidence="5">The sequence shown here is derived from an EMBL/GenBank/DDBJ whole genome shotgun (WGS) entry which is preliminary data.</text>
</comment>
<evidence type="ECO:0000256" key="1">
    <source>
        <dbReference type="ARBA" id="ARBA00023015"/>
    </source>
</evidence>
<dbReference type="InterPro" id="IPR018060">
    <property type="entry name" value="HTH_AraC"/>
</dbReference>
<dbReference type="SUPFAM" id="SSF46689">
    <property type="entry name" value="Homeodomain-like"/>
    <property type="match status" value="2"/>
</dbReference>
<dbReference type="PROSITE" id="PS01124">
    <property type="entry name" value="HTH_ARAC_FAMILY_2"/>
    <property type="match status" value="1"/>
</dbReference>
<organism evidence="5 6">
    <name type="scientific">Paenibacillus pasadenensis</name>
    <dbReference type="NCBI Taxonomy" id="217090"/>
    <lineage>
        <taxon>Bacteria</taxon>
        <taxon>Bacillati</taxon>
        <taxon>Bacillota</taxon>
        <taxon>Bacilli</taxon>
        <taxon>Bacillales</taxon>
        <taxon>Paenibacillaceae</taxon>
        <taxon>Paenibacillus</taxon>
    </lineage>
</organism>
<sequence length="289" mass="33277">MLPAISDRQGMIEFSYRSTYPVLPDFHSHTHYEIYYFHEGDCTYLIGNRIYRLEPGDMLLMYGMTLHRPKVSGPAPYVRSFIHFDPEPLRAAEPPSAHTGLPGSVPLLQPFEELRNYRLQLRGELRAEAEELLLRMHRHQGEEGAVAARRLRLAFEDLLCFVYERCREPLRLGAGGGGRGSRDKEAIAQEAMDYVERHLSEELELGGIASELHVSRSYLSRTFKEVTGVALFDYIYRQRINQARIRFLLEPDASVTDVGYAVGFKHPAHFSRLFKRLMGVSPDRYRRGM</sequence>
<dbReference type="Proteomes" id="UP000234789">
    <property type="component" value="Unassembled WGS sequence"/>
</dbReference>
<evidence type="ECO:0000313" key="6">
    <source>
        <dbReference type="Proteomes" id="UP000234789"/>
    </source>
</evidence>
<dbReference type="Pfam" id="PF02311">
    <property type="entry name" value="AraC_binding"/>
    <property type="match status" value="1"/>
</dbReference>
<dbReference type="SUPFAM" id="SSF51215">
    <property type="entry name" value="Regulatory protein AraC"/>
    <property type="match status" value="1"/>
</dbReference>
<dbReference type="PRINTS" id="PR00032">
    <property type="entry name" value="HTHARAC"/>
</dbReference>
<dbReference type="SMART" id="SM00342">
    <property type="entry name" value="HTH_ARAC"/>
    <property type="match status" value="1"/>
</dbReference>
<evidence type="ECO:0000256" key="2">
    <source>
        <dbReference type="ARBA" id="ARBA00023125"/>
    </source>
</evidence>
<gene>
    <name evidence="5" type="ORF">B8V81_2470</name>
</gene>
<keyword evidence="2" id="KW-0238">DNA-binding</keyword>
<dbReference type="RefSeq" id="WP_028597978.1">
    <property type="nucleotide sequence ID" value="NZ_BIMM01000050.1"/>
</dbReference>
<evidence type="ECO:0000313" key="5">
    <source>
        <dbReference type="EMBL" id="PLT44039.1"/>
    </source>
</evidence>
<dbReference type="OrthoDB" id="2713997at2"/>
<dbReference type="Gene3D" id="1.10.10.60">
    <property type="entry name" value="Homeodomain-like"/>
    <property type="match status" value="2"/>
</dbReference>
<evidence type="ECO:0000256" key="3">
    <source>
        <dbReference type="ARBA" id="ARBA00023163"/>
    </source>
</evidence>
<keyword evidence="1" id="KW-0805">Transcription regulation</keyword>
<dbReference type="GO" id="GO:0003700">
    <property type="term" value="F:DNA-binding transcription factor activity"/>
    <property type="evidence" value="ECO:0007669"/>
    <property type="project" value="InterPro"/>
</dbReference>
<keyword evidence="3" id="KW-0804">Transcription</keyword>
<feature type="domain" description="HTH araC/xylS-type" evidence="4">
    <location>
        <begin position="189"/>
        <end position="288"/>
    </location>
</feature>
<dbReference type="InterPro" id="IPR003313">
    <property type="entry name" value="AraC-bd"/>
</dbReference>
<dbReference type="AlphaFoldDB" id="A0A2N5N136"/>
<dbReference type="Pfam" id="PF12833">
    <property type="entry name" value="HTH_18"/>
    <property type="match status" value="1"/>
</dbReference>
<evidence type="ECO:0000259" key="4">
    <source>
        <dbReference type="PROSITE" id="PS01124"/>
    </source>
</evidence>
<dbReference type="InterPro" id="IPR020449">
    <property type="entry name" value="Tscrpt_reg_AraC-type_HTH"/>
</dbReference>
<dbReference type="GO" id="GO:0043565">
    <property type="term" value="F:sequence-specific DNA binding"/>
    <property type="evidence" value="ECO:0007669"/>
    <property type="project" value="InterPro"/>
</dbReference>
<reference evidence="5 6" key="1">
    <citation type="submission" date="2017-05" db="EMBL/GenBank/DDBJ databases">
        <title>Functional genome analysis of Paenibacillus pasadenensis strain R16: insights on endophytic life style and antifungal activity.</title>
        <authorList>
            <person name="Passera A."/>
            <person name="Marcolungo L."/>
            <person name="Casati P."/>
            <person name="Brasca M."/>
            <person name="Quaglino F."/>
            <person name="Delledonne M."/>
        </authorList>
    </citation>
    <scope>NUCLEOTIDE SEQUENCE [LARGE SCALE GENOMIC DNA]</scope>
    <source>
        <strain evidence="5 6">R16</strain>
    </source>
</reference>
<dbReference type="InterPro" id="IPR037923">
    <property type="entry name" value="HTH-like"/>
</dbReference>
<protein>
    <submittedName>
        <fullName evidence="5">Transcriptional regulator, AraC family</fullName>
    </submittedName>
</protein>
<dbReference type="EMBL" id="NFEZ01000004">
    <property type="protein sequence ID" value="PLT44039.1"/>
    <property type="molecule type" value="Genomic_DNA"/>
</dbReference>
<dbReference type="InterPro" id="IPR014710">
    <property type="entry name" value="RmlC-like_jellyroll"/>
</dbReference>
<dbReference type="PANTHER" id="PTHR43280">
    <property type="entry name" value="ARAC-FAMILY TRANSCRIPTIONAL REGULATOR"/>
    <property type="match status" value="1"/>
</dbReference>
<keyword evidence="6" id="KW-1185">Reference proteome</keyword>